<proteinExistence type="predicted"/>
<evidence type="ECO:0008006" key="2">
    <source>
        <dbReference type="Google" id="ProtNLM"/>
    </source>
</evidence>
<accession>W0FKV1</accession>
<protein>
    <recommendedName>
        <fullName evidence="2">Phage head-tail adaptor</fullName>
    </recommendedName>
</protein>
<name>W0FKV1_9BACT</name>
<evidence type="ECO:0000313" key="1">
    <source>
        <dbReference type="EMBL" id="AHF24084.1"/>
    </source>
</evidence>
<sequence>MKRIKSRFTPYNDGILFVCQPESAQSSFNAVKNTTAKKDIKRIIQLNYVELNRRDRDFEFAESQGRTLSMKVKTRLYSRANSNHMIMIGNRLYSIFDIDKDTRTEEMYLYLEEIRRLT</sequence>
<reference evidence="1" key="1">
    <citation type="journal article" date="2013" name="PLoS ONE">
        <title>Metagenomic insights into the carbohydrate-active enzymes carried by the microorganisms adhering to solid digesta in the rumen of cows.</title>
        <authorList>
            <person name="Wang L."/>
            <person name="Hatem A."/>
            <person name="Catalyurek U.V."/>
            <person name="Morrison M."/>
            <person name="Yu Z."/>
        </authorList>
    </citation>
    <scope>NUCLEOTIDE SEQUENCE</scope>
</reference>
<organism evidence="1">
    <name type="scientific">uncultured bacterium Contig643</name>
    <dbReference type="NCBI Taxonomy" id="1393602"/>
    <lineage>
        <taxon>Bacteria</taxon>
        <taxon>environmental samples</taxon>
    </lineage>
</organism>
<dbReference type="AlphaFoldDB" id="W0FKV1"/>
<dbReference type="EMBL" id="KC246783">
    <property type="protein sequence ID" value="AHF24084.1"/>
    <property type="molecule type" value="Genomic_DNA"/>
</dbReference>